<accession>A0A4Q7X0V9</accession>
<dbReference type="PANTHER" id="PTHR35807">
    <property type="entry name" value="TRANSCRIPTIONAL REGULATOR REDD-RELATED"/>
    <property type="match status" value="1"/>
</dbReference>
<evidence type="ECO:0000313" key="2">
    <source>
        <dbReference type="EMBL" id="RZU15739.1"/>
    </source>
</evidence>
<reference evidence="2 3" key="1">
    <citation type="journal article" date="2015" name="Stand. Genomic Sci.">
        <title>Genomic Encyclopedia of Bacterial and Archaeal Type Strains, Phase III: the genomes of soil and plant-associated and newly described type strains.</title>
        <authorList>
            <person name="Whitman W.B."/>
            <person name="Woyke T."/>
            <person name="Klenk H.P."/>
            <person name="Zhou Y."/>
            <person name="Lilburn T.G."/>
            <person name="Beck B.J."/>
            <person name="De Vos P."/>
            <person name="Vandamme P."/>
            <person name="Eisen J.A."/>
            <person name="Garrity G."/>
            <person name="Hugenholtz P."/>
            <person name="Kyrpides N.C."/>
        </authorList>
    </citation>
    <scope>NUCLEOTIDE SEQUENCE [LARGE SCALE GENOMIC DNA]</scope>
    <source>
        <strain evidence="2 3">VKM Ac-2540</strain>
    </source>
</reference>
<dbReference type="InterPro" id="IPR036388">
    <property type="entry name" value="WH-like_DNA-bd_sf"/>
</dbReference>
<dbReference type="Gene3D" id="3.40.50.300">
    <property type="entry name" value="P-loop containing nucleotide triphosphate hydrolases"/>
    <property type="match status" value="1"/>
</dbReference>
<dbReference type="SMART" id="SM01043">
    <property type="entry name" value="BTAD"/>
    <property type="match status" value="1"/>
</dbReference>
<evidence type="ECO:0000259" key="1">
    <source>
        <dbReference type="SMART" id="SM01043"/>
    </source>
</evidence>
<dbReference type="GO" id="GO:0003677">
    <property type="term" value="F:DNA binding"/>
    <property type="evidence" value="ECO:0007669"/>
    <property type="project" value="UniProtKB-KW"/>
</dbReference>
<dbReference type="Gene3D" id="1.10.10.10">
    <property type="entry name" value="Winged helix-like DNA-binding domain superfamily/Winged helix DNA-binding domain"/>
    <property type="match status" value="1"/>
</dbReference>
<dbReference type="InterPro" id="IPR041664">
    <property type="entry name" value="AAA_16"/>
</dbReference>
<dbReference type="InterPro" id="IPR005158">
    <property type="entry name" value="BTAD"/>
</dbReference>
<dbReference type="InterPro" id="IPR027417">
    <property type="entry name" value="P-loop_NTPase"/>
</dbReference>
<dbReference type="Proteomes" id="UP000292027">
    <property type="component" value="Unassembled WGS sequence"/>
</dbReference>
<gene>
    <name evidence="2" type="ORF">EV645_3277</name>
</gene>
<dbReference type="Gene3D" id="1.25.40.10">
    <property type="entry name" value="Tetratricopeptide repeat domain"/>
    <property type="match status" value="1"/>
</dbReference>
<keyword evidence="3" id="KW-1185">Reference proteome</keyword>
<dbReference type="EMBL" id="SHKR01000012">
    <property type="protein sequence ID" value="RZU15739.1"/>
    <property type="molecule type" value="Genomic_DNA"/>
</dbReference>
<comment type="caution">
    <text evidence="2">The sequence shown here is derived from an EMBL/GenBank/DDBJ whole genome shotgun (WGS) entry which is preliminary data.</text>
</comment>
<dbReference type="Pfam" id="PF13191">
    <property type="entry name" value="AAA_16"/>
    <property type="match status" value="1"/>
</dbReference>
<proteinExistence type="predicted"/>
<organism evidence="2 3">
    <name type="scientific">Kribbella rubisoli</name>
    <dbReference type="NCBI Taxonomy" id="3075929"/>
    <lineage>
        <taxon>Bacteria</taxon>
        <taxon>Bacillati</taxon>
        <taxon>Actinomycetota</taxon>
        <taxon>Actinomycetes</taxon>
        <taxon>Propionibacteriales</taxon>
        <taxon>Kribbellaceae</taxon>
        <taxon>Kribbella</taxon>
    </lineage>
</organism>
<dbReference type="SUPFAM" id="SSF52540">
    <property type="entry name" value="P-loop containing nucleoside triphosphate hydrolases"/>
    <property type="match status" value="1"/>
</dbReference>
<dbReference type="SUPFAM" id="SSF48452">
    <property type="entry name" value="TPR-like"/>
    <property type="match status" value="1"/>
</dbReference>
<sequence>MQLLGGFVVLVNGAPITADRWTRRGAAALVKLLALSPDGRLHRDRVVDALWPELTVDVALPRLHKAAHYARGVLGDRDAVVLKGEVIALFPGARLDVDATTFEAAAEDALAVESPDSCAEALKLAGELLPDDLSEPWLEEPRERLRLRVLRLLRGAGRWEDLLALDPANEEAHVELLRESVLAGDRTNGLRRYARMERVLHTELGLAPGPEAVVLRDRLLAVDPGPQPPPVAAPPRDSGRTHLVERDAELAQLGTACELAVDEGRGVVVLVSGEAGAGKSALVRAFLDQLDPAIRVAVGGCDDLLAPRSLGPFRDMAENDAELAAALSGDRPAALLRVFSERSSVVVVEDIHWADDATLDAIRFLARRFPGIPAVLVLTFRDTGIDAGHPLRQLLGSLTGTSVRRVLLPPLTVDAVRRLGAVAPGEAVEIHRVTQGNPFFVTEVLAGGGTGGVKG</sequence>
<dbReference type="InterPro" id="IPR051677">
    <property type="entry name" value="AfsR-DnrI-RedD_regulator"/>
</dbReference>
<dbReference type="Pfam" id="PF03704">
    <property type="entry name" value="BTAD"/>
    <property type="match status" value="1"/>
</dbReference>
<keyword evidence="2" id="KW-0238">DNA-binding</keyword>
<feature type="domain" description="Bacterial transcriptional activator" evidence="1">
    <location>
        <begin position="97"/>
        <end position="220"/>
    </location>
</feature>
<dbReference type="AlphaFoldDB" id="A0A4Q7X0V9"/>
<dbReference type="InterPro" id="IPR011990">
    <property type="entry name" value="TPR-like_helical_dom_sf"/>
</dbReference>
<name>A0A4Q7X0V9_9ACTN</name>
<evidence type="ECO:0000313" key="3">
    <source>
        <dbReference type="Proteomes" id="UP000292027"/>
    </source>
</evidence>
<protein>
    <submittedName>
        <fullName evidence="2">DNA-binding SARP family transcriptional activator</fullName>
    </submittedName>
</protein>